<dbReference type="InterPro" id="IPR009000">
    <property type="entry name" value="Transl_B-barrel_sf"/>
</dbReference>
<dbReference type="SUPFAM" id="SSF52540">
    <property type="entry name" value="P-loop containing nucleoside triphosphate hydrolases"/>
    <property type="match status" value="1"/>
</dbReference>
<dbReference type="GO" id="GO:0003746">
    <property type="term" value="F:translation elongation factor activity"/>
    <property type="evidence" value="ECO:0007669"/>
    <property type="project" value="UniProtKB-KW"/>
</dbReference>
<dbReference type="SMART" id="SM00838">
    <property type="entry name" value="EFG_C"/>
    <property type="match status" value="1"/>
</dbReference>
<dbReference type="SUPFAM" id="SSF50447">
    <property type="entry name" value="Translation proteins"/>
    <property type="match status" value="1"/>
</dbReference>
<dbReference type="Gene3D" id="3.40.50.300">
    <property type="entry name" value="P-loop containing nucleotide triphosphate hydrolases"/>
    <property type="match status" value="1"/>
</dbReference>
<dbReference type="SUPFAM" id="SSF54980">
    <property type="entry name" value="EF-G C-terminal domain-like"/>
    <property type="match status" value="2"/>
</dbReference>
<keyword evidence="5 7" id="KW-0342">GTP-binding</keyword>
<dbReference type="Pfam" id="PF22042">
    <property type="entry name" value="EF-G_D2"/>
    <property type="match status" value="1"/>
</dbReference>
<dbReference type="InterPro" id="IPR000640">
    <property type="entry name" value="EFG_V-like"/>
</dbReference>
<dbReference type="InterPro" id="IPR005225">
    <property type="entry name" value="Small_GTP-bd"/>
</dbReference>
<accession>A0ABX7B786</accession>
<dbReference type="Pfam" id="PF00009">
    <property type="entry name" value="GTP_EFTU"/>
    <property type="match status" value="1"/>
</dbReference>
<keyword evidence="7" id="KW-0963">Cytoplasm</keyword>
<dbReference type="NCBIfam" id="TIGR00231">
    <property type="entry name" value="small_GTP"/>
    <property type="match status" value="1"/>
</dbReference>
<dbReference type="CDD" id="cd03713">
    <property type="entry name" value="EFG_mtEFG_C"/>
    <property type="match status" value="1"/>
</dbReference>
<evidence type="ECO:0000259" key="9">
    <source>
        <dbReference type="PROSITE" id="PS51722"/>
    </source>
</evidence>
<dbReference type="RefSeq" id="WP_201073043.1">
    <property type="nucleotide sequence ID" value="NZ_CP067420.1"/>
</dbReference>
<dbReference type="InterPro" id="IPR041095">
    <property type="entry name" value="EFG_II"/>
</dbReference>
<dbReference type="CDD" id="cd04088">
    <property type="entry name" value="EFG_mtEFG_II"/>
    <property type="match status" value="1"/>
</dbReference>
<dbReference type="Gene3D" id="3.30.230.10">
    <property type="match status" value="1"/>
</dbReference>
<dbReference type="HAMAP" id="MF_00054_B">
    <property type="entry name" value="EF_G_EF_2_B"/>
    <property type="match status" value="1"/>
</dbReference>
<dbReference type="Pfam" id="PF03764">
    <property type="entry name" value="EFG_IV"/>
    <property type="match status" value="1"/>
</dbReference>
<evidence type="ECO:0000256" key="5">
    <source>
        <dbReference type="ARBA" id="ARBA00023134"/>
    </source>
</evidence>
<dbReference type="InterPro" id="IPR035649">
    <property type="entry name" value="EFG_V"/>
</dbReference>
<comment type="similarity">
    <text evidence="1 7">Belongs to the TRAFAC class translation factor GTPase superfamily. Classic translation factor GTPase family. EF-G/EF-2 subfamily.</text>
</comment>
<dbReference type="Proteomes" id="UP000595197">
    <property type="component" value="Chromosome"/>
</dbReference>
<dbReference type="InterPro" id="IPR020568">
    <property type="entry name" value="Ribosomal_Su5_D2-typ_SF"/>
</dbReference>
<proteinExistence type="inferred from homology"/>
<dbReference type="PRINTS" id="PR00315">
    <property type="entry name" value="ELONGATNFCT"/>
</dbReference>
<dbReference type="Pfam" id="PF14492">
    <property type="entry name" value="EFG_III"/>
    <property type="match status" value="1"/>
</dbReference>
<dbReference type="Gene3D" id="3.30.70.240">
    <property type="match status" value="1"/>
</dbReference>
<evidence type="ECO:0000256" key="1">
    <source>
        <dbReference type="ARBA" id="ARBA00005870"/>
    </source>
</evidence>
<comment type="function">
    <text evidence="6 7">Catalyzes the GTP-dependent ribosomal translocation step during translation elongation. During this step, the ribosome changes from the pre-translocational (PRE) to the post-translocational (POST) state as the newly formed A-site-bound peptidyl-tRNA and P-site-bound deacylated tRNA move to the P and E sites, respectively. Catalyzes the coordinated movement of the two tRNA molecules, the mRNA and conformational changes in the ribosome.</text>
</comment>
<feature type="binding site" evidence="7">
    <location>
        <begin position="136"/>
        <end position="139"/>
    </location>
    <ligand>
        <name>GTP</name>
        <dbReference type="ChEBI" id="CHEBI:37565"/>
    </ligand>
</feature>
<dbReference type="InterPro" id="IPR004540">
    <property type="entry name" value="Transl_elong_EFG/EF2"/>
</dbReference>
<evidence type="ECO:0000256" key="4">
    <source>
        <dbReference type="ARBA" id="ARBA00022917"/>
    </source>
</evidence>
<organism evidence="10 11">
    <name type="scientific">Skermanella cutis</name>
    <dbReference type="NCBI Taxonomy" id="2775420"/>
    <lineage>
        <taxon>Bacteria</taxon>
        <taxon>Pseudomonadati</taxon>
        <taxon>Pseudomonadota</taxon>
        <taxon>Alphaproteobacteria</taxon>
        <taxon>Rhodospirillales</taxon>
        <taxon>Azospirillaceae</taxon>
        <taxon>Skermanella</taxon>
    </lineage>
</organism>
<feature type="domain" description="Tr-type G" evidence="9">
    <location>
        <begin position="8"/>
        <end position="284"/>
    </location>
</feature>
<dbReference type="PROSITE" id="PS51722">
    <property type="entry name" value="G_TR_2"/>
    <property type="match status" value="1"/>
</dbReference>
<dbReference type="InterPro" id="IPR053905">
    <property type="entry name" value="EF-G-like_DII"/>
</dbReference>
<dbReference type="InterPro" id="IPR009022">
    <property type="entry name" value="EFG_III"/>
</dbReference>
<dbReference type="CDD" id="cd01886">
    <property type="entry name" value="EF-G"/>
    <property type="match status" value="1"/>
</dbReference>
<evidence type="ECO:0000256" key="6">
    <source>
        <dbReference type="ARBA" id="ARBA00024731"/>
    </source>
</evidence>
<dbReference type="NCBIfam" id="TIGR00484">
    <property type="entry name" value="EF-G"/>
    <property type="match status" value="1"/>
</dbReference>
<dbReference type="InterPro" id="IPR005517">
    <property type="entry name" value="Transl_elong_EFG/EF2_IV"/>
</dbReference>
<dbReference type="PANTHER" id="PTHR43261">
    <property type="entry name" value="TRANSLATION ELONGATION FACTOR G-RELATED"/>
    <property type="match status" value="1"/>
</dbReference>
<dbReference type="Gene3D" id="3.30.70.870">
    <property type="entry name" value="Elongation Factor G (Translational Gtpase), domain 3"/>
    <property type="match status" value="1"/>
</dbReference>
<evidence type="ECO:0000256" key="7">
    <source>
        <dbReference type="HAMAP-Rule" id="MF_00054"/>
    </source>
</evidence>
<keyword evidence="4 7" id="KW-0648">Protein biosynthesis</keyword>
<name>A0ABX7B786_9PROT</name>
<dbReference type="InterPro" id="IPR000795">
    <property type="entry name" value="T_Tr_GTP-bd_dom"/>
</dbReference>
<dbReference type="InterPro" id="IPR035647">
    <property type="entry name" value="EFG_III/V"/>
</dbReference>
<reference evidence="10" key="1">
    <citation type="submission" date="2021-02" db="EMBL/GenBank/DDBJ databases">
        <title>Skermanella TT6 skin isolate.</title>
        <authorList>
            <person name="Lee K."/>
            <person name="Ganzorig M."/>
        </authorList>
    </citation>
    <scope>NUCLEOTIDE SEQUENCE</scope>
    <source>
        <strain evidence="10">TT6</strain>
    </source>
</reference>
<comment type="subcellular location">
    <subcellularLocation>
        <location evidence="7">Cytoplasm</location>
    </subcellularLocation>
</comment>
<dbReference type="InterPro" id="IPR014721">
    <property type="entry name" value="Ribsml_uS5_D2-typ_fold_subgr"/>
</dbReference>
<comment type="caution">
    <text evidence="7">Lacks conserved residue(s) required for the propagation of feature annotation.</text>
</comment>
<keyword evidence="2 7" id="KW-0547">Nucleotide-binding</keyword>
<gene>
    <name evidence="7 10" type="primary">fusA</name>
    <name evidence="10" type="ORF">IGS68_20120</name>
</gene>
<evidence type="ECO:0000256" key="2">
    <source>
        <dbReference type="ARBA" id="ARBA00022741"/>
    </source>
</evidence>
<evidence type="ECO:0000256" key="3">
    <source>
        <dbReference type="ARBA" id="ARBA00022768"/>
    </source>
</evidence>
<evidence type="ECO:0000256" key="8">
    <source>
        <dbReference type="NCBIfam" id="TIGR00484"/>
    </source>
</evidence>
<dbReference type="SUPFAM" id="SSF54211">
    <property type="entry name" value="Ribosomal protein S5 domain 2-like"/>
    <property type="match status" value="1"/>
</dbReference>
<dbReference type="Gene3D" id="2.40.30.10">
    <property type="entry name" value="Translation factors"/>
    <property type="match status" value="1"/>
</dbReference>
<dbReference type="PANTHER" id="PTHR43261:SF1">
    <property type="entry name" value="RIBOSOME-RELEASING FACTOR 2, MITOCHONDRIAL"/>
    <property type="match status" value="1"/>
</dbReference>
<evidence type="ECO:0000313" key="11">
    <source>
        <dbReference type="Proteomes" id="UP000595197"/>
    </source>
</evidence>
<protein>
    <recommendedName>
        <fullName evidence="7 8">Elongation factor G</fullName>
        <shortName evidence="7">EF-G</shortName>
    </recommendedName>
</protein>
<keyword evidence="11" id="KW-1185">Reference proteome</keyword>
<dbReference type="EMBL" id="CP067420">
    <property type="protein sequence ID" value="QQP88336.1"/>
    <property type="molecule type" value="Genomic_DNA"/>
</dbReference>
<sequence>MSRSTQLDRYRNIGIMASIDAGRTTTTERILYYTGRTGKPAETSAASGTDAAWADEDEERGITITSAATTCFWNGHRINIIDTPSHVDLPVEVERTLRVIDGALAVFDAAVGIEPQSEAAWRRADQHRVPRLCFVNKMDRPGADFFRTVGMLADRVGATPLLLQLPIGGGDGFRGVVDLLAERALVWRDDGLGASFQETGIPAELEGQAAEYRAKLVEAAVQVDAGAAEAYLAGAVPDVPALKALIRRGTCAAEFVPVLCGSAFRNKGVQPVLDAIVDYLPSPADIAGIRGTEGEGRDEAVRPADDAAPFSALVFKVMSDPVAGSLAFARVYSGTQAVGGTVLNPLKGEREKIGRMLQMQATAREDVKQACAGDIIAFAGLKHTATGDTLCDPSHPIVLERAEIPEPLIEVTVEPRTGADAEKMAAALRRMAQEDPSFAVVADKEPGRTILRGGGELQLEILADRLKREFKVDAKVGGLRVAYRETVSQRAEVDHTHRKQVGDASQFARVRLAVEPAASAGGVRFESRVAAGALPKEFVQAVEKGVEAAANAGIVAGFPVADVAVGLLDAARHDIDSSALAFELAGAAAFRDAMGKAKPVLLEPVMSVDIVTPADFAGGVIGDLRSRRGRIEQVDQRGAAAAVTALVPLANLFGYANILRSISQGRAHHTMQFDHYEPVPQAIADEVRARVA</sequence>
<dbReference type="InterPro" id="IPR027417">
    <property type="entry name" value="P-loop_NTPase"/>
</dbReference>
<dbReference type="SMART" id="SM00889">
    <property type="entry name" value="EFG_IV"/>
    <property type="match status" value="1"/>
</dbReference>
<dbReference type="CDD" id="cd16262">
    <property type="entry name" value="EFG_III"/>
    <property type="match status" value="1"/>
</dbReference>
<evidence type="ECO:0000313" key="10">
    <source>
        <dbReference type="EMBL" id="QQP88336.1"/>
    </source>
</evidence>
<dbReference type="NCBIfam" id="NF009381">
    <property type="entry name" value="PRK12740.1-5"/>
    <property type="match status" value="1"/>
</dbReference>
<dbReference type="Pfam" id="PF00679">
    <property type="entry name" value="EFG_C"/>
    <property type="match status" value="1"/>
</dbReference>
<keyword evidence="3 7" id="KW-0251">Elongation factor</keyword>